<dbReference type="InterPro" id="IPR058532">
    <property type="entry name" value="YjbR/MT2646/Rv2570-like"/>
</dbReference>
<name>A0A841FQ87_9ACTN</name>
<reference evidence="1 2" key="1">
    <citation type="submission" date="2020-08" db="EMBL/GenBank/DDBJ databases">
        <title>Genomic Encyclopedia of Type Strains, Phase IV (KMG-IV): sequencing the most valuable type-strain genomes for metagenomic binning, comparative biology and taxonomic classification.</title>
        <authorList>
            <person name="Goeker M."/>
        </authorList>
    </citation>
    <scope>NUCLEOTIDE SEQUENCE [LARGE SCALE GENOMIC DNA]</scope>
    <source>
        <strain evidence="1 2">YIM 65646</strain>
    </source>
</reference>
<organism evidence="1 2">
    <name type="scientific">Phytomonospora endophytica</name>
    <dbReference type="NCBI Taxonomy" id="714109"/>
    <lineage>
        <taxon>Bacteria</taxon>
        <taxon>Bacillati</taxon>
        <taxon>Actinomycetota</taxon>
        <taxon>Actinomycetes</taxon>
        <taxon>Micromonosporales</taxon>
        <taxon>Micromonosporaceae</taxon>
        <taxon>Phytomonospora</taxon>
    </lineage>
</organism>
<dbReference type="InterPro" id="IPR038056">
    <property type="entry name" value="YjbR-like_sf"/>
</dbReference>
<protein>
    <recommendedName>
        <fullName evidence="3">MmcQ/YjbR family DNA-binding protein</fullName>
    </recommendedName>
</protein>
<dbReference type="EMBL" id="JACHGT010000005">
    <property type="protein sequence ID" value="MBB6034719.1"/>
    <property type="molecule type" value="Genomic_DNA"/>
</dbReference>
<dbReference type="SUPFAM" id="SSF142906">
    <property type="entry name" value="YjbR-like"/>
    <property type="match status" value="1"/>
</dbReference>
<keyword evidence="2" id="KW-1185">Reference proteome</keyword>
<evidence type="ECO:0000313" key="1">
    <source>
        <dbReference type="EMBL" id="MBB6034719.1"/>
    </source>
</evidence>
<proteinExistence type="predicted"/>
<dbReference type="RefSeq" id="WP_184787589.1">
    <property type="nucleotide sequence ID" value="NZ_BONT01000068.1"/>
</dbReference>
<accession>A0A841FQ87</accession>
<dbReference type="AlphaFoldDB" id="A0A841FQ87"/>
<sequence>MTITYEQVREWVLDLPGGREVVVAEWGHSQTLRVGDKVLAMGAEGSGQLSVKASREMQAELLDGFPEVYEKAPYVGRFGWVRVDLEKADPDDLRDLVEDAWRRTAPKRVVREFDAREDG</sequence>
<dbReference type="Proteomes" id="UP000548476">
    <property type="component" value="Unassembled WGS sequence"/>
</dbReference>
<evidence type="ECO:0008006" key="3">
    <source>
        <dbReference type="Google" id="ProtNLM"/>
    </source>
</evidence>
<gene>
    <name evidence="1" type="ORF">HNR73_002573</name>
</gene>
<evidence type="ECO:0000313" key="2">
    <source>
        <dbReference type="Proteomes" id="UP000548476"/>
    </source>
</evidence>
<comment type="caution">
    <text evidence="1">The sequence shown here is derived from an EMBL/GenBank/DDBJ whole genome shotgun (WGS) entry which is preliminary data.</text>
</comment>
<dbReference type="Gene3D" id="3.90.1150.30">
    <property type="match status" value="1"/>
</dbReference>
<dbReference type="Pfam" id="PF04237">
    <property type="entry name" value="YjbR"/>
    <property type="match status" value="1"/>
</dbReference>